<dbReference type="Pfam" id="PF08240">
    <property type="entry name" value="ADH_N"/>
    <property type="match status" value="1"/>
</dbReference>
<geneLocation type="plasmid" evidence="2 3">
    <name>plas1</name>
</geneLocation>
<protein>
    <submittedName>
        <fullName evidence="2">Tyrosine-protein phosphatase</fullName>
    </submittedName>
</protein>
<keyword evidence="2" id="KW-0614">Plasmid</keyword>
<dbReference type="InterPro" id="IPR029021">
    <property type="entry name" value="Prot-tyrosine_phosphatase-like"/>
</dbReference>
<organism evidence="2 3">
    <name type="scientific">Croceicoccus marinus</name>
    <dbReference type="NCBI Taxonomy" id="450378"/>
    <lineage>
        <taxon>Bacteria</taxon>
        <taxon>Pseudomonadati</taxon>
        <taxon>Pseudomonadota</taxon>
        <taxon>Alphaproteobacteria</taxon>
        <taxon>Sphingomonadales</taxon>
        <taxon>Erythrobacteraceae</taxon>
        <taxon>Croceicoccus</taxon>
    </lineage>
</organism>
<dbReference type="PROSITE" id="PS00383">
    <property type="entry name" value="TYR_PHOSPHATASE_1"/>
    <property type="match status" value="1"/>
</dbReference>
<dbReference type="InterPro" id="IPR016130">
    <property type="entry name" value="Tyr_Pase_AS"/>
</dbReference>
<accession>A0A7G6W048</accession>
<dbReference type="AlphaFoldDB" id="A0A7G6W048"/>
<dbReference type="PANTHER" id="PTHR43677:SF4">
    <property type="entry name" value="QUINONE OXIDOREDUCTASE-LIKE PROTEIN 2"/>
    <property type="match status" value="1"/>
</dbReference>
<reference evidence="2 3" key="1">
    <citation type="submission" date="2020-08" db="EMBL/GenBank/DDBJ databases">
        <authorList>
            <person name="Liu G."/>
            <person name="Sun C."/>
        </authorList>
    </citation>
    <scope>NUCLEOTIDE SEQUENCE [LARGE SCALE GENOMIC DNA]</scope>
    <source>
        <strain evidence="2 3">OT19</strain>
        <plasmid evidence="2 3">plas1</plasmid>
    </source>
</reference>
<name>A0A7G6W048_9SPHN</name>
<sequence length="602" mass="64950">MTGEAQTLLAERLVALDGARNFRDFGGYPAADGRIVRRGRLFRANRLSRLSTQDCRTLDDLGIRTIFDLRARHEREADPTAWTGDHLETHVFRPGHKRRLIDMAMDYPPTEEGAHRLMIDFYAELPRTMAHVFGEVLHRIADGAVPCVIHCSAGKDRTGMAAALVLAALGVERDLILADYALTGLTRQDTGDQARAVLRDGSRSAFHERFGAEAIAVMMAAPPAYIGSALDAIDASHGSVIGYLDSLGVDEAMRQRMRGALLQEQGRIQSMKVLLSKEVGGPDTLSLEDIPAPDPREGELLVRVLACGINYPDVLIIEDKYQFKPERPFAPGSEICGEVLAVGAGVSGWAQGDRLICVTGHGGLCEQMTVPANRSFRLPQGADPVQGAALLMTYATTIHALIDRGHLQAGQTLLVLGAAGGVGLAAVEIGKALGARVVAAVSSEDKAQAARDAGADEALIYDRAPFDKAQSKALADRFKQAVGGDGADVIYDPVGGDYCEPALRSIGWEGRYLVVGFPAGIPRLPLNLTLLKSCDVCGVFWGAFAAREPQRNAQHVAQLMEWWQQGRITPRIDRQYKLEQGGEAIQWLASRKAIGKIVVTPG</sequence>
<dbReference type="SMART" id="SM00829">
    <property type="entry name" value="PKS_ER"/>
    <property type="match status" value="1"/>
</dbReference>
<dbReference type="SUPFAM" id="SSF50129">
    <property type="entry name" value="GroES-like"/>
    <property type="match status" value="1"/>
</dbReference>
<dbReference type="Gene3D" id="3.90.190.10">
    <property type="entry name" value="Protein tyrosine phosphatase superfamily"/>
    <property type="match status" value="1"/>
</dbReference>
<dbReference type="CDD" id="cd08241">
    <property type="entry name" value="QOR1"/>
    <property type="match status" value="1"/>
</dbReference>
<dbReference type="EMBL" id="CP060053">
    <property type="protein sequence ID" value="QNE07363.1"/>
    <property type="molecule type" value="Genomic_DNA"/>
</dbReference>
<proteinExistence type="predicted"/>
<dbReference type="SUPFAM" id="SSF52799">
    <property type="entry name" value="(Phosphotyrosine protein) phosphatases II"/>
    <property type="match status" value="1"/>
</dbReference>
<dbReference type="Gene3D" id="3.40.50.720">
    <property type="entry name" value="NAD(P)-binding Rossmann-like Domain"/>
    <property type="match status" value="1"/>
</dbReference>
<feature type="domain" description="Enoyl reductase (ER)" evidence="1">
    <location>
        <begin position="280"/>
        <end position="599"/>
    </location>
</feature>
<dbReference type="InterPro" id="IPR013149">
    <property type="entry name" value="ADH-like_C"/>
</dbReference>
<dbReference type="Pfam" id="PF00107">
    <property type="entry name" value="ADH_zinc_N"/>
    <property type="match status" value="1"/>
</dbReference>
<dbReference type="InterPro" id="IPR051397">
    <property type="entry name" value="Zn-ADH-like_protein"/>
</dbReference>
<evidence type="ECO:0000313" key="2">
    <source>
        <dbReference type="EMBL" id="QNE07363.1"/>
    </source>
</evidence>
<evidence type="ECO:0000259" key="1">
    <source>
        <dbReference type="SMART" id="SM00829"/>
    </source>
</evidence>
<dbReference type="SUPFAM" id="SSF51735">
    <property type="entry name" value="NAD(P)-binding Rossmann-fold domains"/>
    <property type="match status" value="1"/>
</dbReference>
<dbReference type="InterPro" id="IPR020843">
    <property type="entry name" value="ER"/>
</dbReference>
<dbReference type="InterPro" id="IPR026893">
    <property type="entry name" value="Tyr/Ser_Pase_IphP-type"/>
</dbReference>
<dbReference type="Gene3D" id="3.90.180.10">
    <property type="entry name" value="Medium-chain alcohol dehydrogenases, catalytic domain"/>
    <property type="match status" value="1"/>
</dbReference>
<dbReference type="GO" id="GO:0004721">
    <property type="term" value="F:phosphoprotein phosphatase activity"/>
    <property type="evidence" value="ECO:0007669"/>
    <property type="project" value="InterPro"/>
</dbReference>
<dbReference type="Proteomes" id="UP000515297">
    <property type="component" value="Plasmid plas1"/>
</dbReference>
<dbReference type="Pfam" id="PF13350">
    <property type="entry name" value="Y_phosphatase3"/>
    <property type="match status" value="1"/>
</dbReference>
<dbReference type="InterPro" id="IPR011032">
    <property type="entry name" value="GroES-like_sf"/>
</dbReference>
<dbReference type="InterPro" id="IPR013154">
    <property type="entry name" value="ADH-like_N"/>
</dbReference>
<dbReference type="GO" id="GO:0016491">
    <property type="term" value="F:oxidoreductase activity"/>
    <property type="evidence" value="ECO:0007669"/>
    <property type="project" value="InterPro"/>
</dbReference>
<dbReference type="InterPro" id="IPR036291">
    <property type="entry name" value="NAD(P)-bd_dom_sf"/>
</dbReference>
<dbReference type="PANTHER" id="PTHR43677">
    <property type="entry name" value="SHORT-CHAIN DEHYDROGENASE/REDUCTASE"/>
    <property type="match status" value="1"/>
</dbReference>
<gene>
    <name evidence="2" type="ORF">H4O24_15840</name>
</gene>
<evidence type="ECO:0000313" key="3">
    <source>
        <dbReference type="Proteomes" id="UP000515297"/>
    </source>
</evidence>